<accession>A0A6J1TCM3</accession>
<evidence type="ECO:0000313" key="11">
    <source>
        <dbReference type="Proteomes" id="UP000504606"/>
    </source>
</evidence>
<dbReference type="RefSeq" id="XP_026290522.1">
    <property type="nucleotide sequence ID" value="XM_026434737.2"/>
</dbReference>
<feature type="compositionally biased region" description="Polar residues" evidence="8">
    <location>
        <begin position="367"/>
        <end position="379"/>
    </location>
</feature>
<dbReference type="PROSITE" id="PS00914">
    <property type="entry name" value="SYNTAXIN"/>
    <property type="match status" value="1"/>
</dbReference>
<comment type="subcellular location">
    <subcellularLocation>
        <location evidence="1">Membrane</location>
        <topology evidence="1">Single-pass type IV membrane protein</topology>
    </subcellularLocation>
</comment>
<dbReference type="InterPro" id="IPR010989">
    <property type="entry name" value="SNARE"/>
</dbReference>
<feature type="region of interest" description="Disordered" evidence="8">
    <location>
        <begin position="321"/>
        <end position="379"/>
    </location>
</feature>
<comment type="similarity">
    <text evidence="2 7">Belongs to the syntaxin family.</text>
</comment>
<reference evidence="12" key="1">
    <citation type="submission" date="2025-08" db="UniProtKB">
        <authorList>
            <consortium name="RefSeq"/>
        </authorList>
    </citation>
    <scope>IDENTIFICATION</scope>
    <source>
        <tissue evidence="12">Whole organism</tissue>
    </source>
</reference>
<dbReference type="PANTHER" id="PTHR19957">
    <property type="entry name" value="SYNTAXIN"/>
    <property type="match status" value="1"/>
</dbReference>
<dbReference type="GO" id="GO:0031201">
    <property type="term" value="C:SNARE complex"/>
    <property type="evidence" value="ECO:0007669"/>
    <property type="project" value="TreeGrafter"/>
</dbReference>
<gene>
    <name evidence="12" type="primary">LOC113215147</name>
</gene>
<dbReference type="OrthoDB" id="10255013at2759"/>
<keyword evidence="4" id="KW-0532">Neurotransmitter transport</keyword>
<keyword evidence="4" id="KW-0813">Transport</keyword>
<dbReference type="GO" id="GO:0008021">
    <property type="term" value="C:synaptic vesicle"/>
    <property type="evidence" value="ECO:0007669"/>
    <property type="project" value="TreeGrafter"/>
</dbReference>
<proteinExistence type="inferred from homology"/>
<dbReference type="InterPro" id="IPR000727">
    <property type="entry name" value="T_SNARE_dom"/>
</dbReference>
<dbReference type="Gene3D" id="1.20.5.110">
    <property type="match status" value="1"/>
</dbReference>
<name>A0A6J1TCM3_FRAOC</name>
<evidence type="ECO:0000256" key="9">
    <source>
        <dbReference type="SAM" id="Phobius"/>
    </source>
</evidence>
<dbReference type="CDD" id="cd15848">
    <property type="entry name" value="SNARE_syntaxin1-like"/>
    <property type="match status" value="1"/>
</dbReference>
<dbReference type="InterPro" id="IPR045242">
    <property type="entry name" value="Syntaxin"/>
</dbReference>
<evidence type="ECO:0000256" key="5">
    <source>
        <dbReference type="ARBA" id="ARBA00022989"/>
    </source>
</evidence>
<organism evidence="11 12">
    <name type="scientific">Frankliniella occidentalis</name>
    <name type="common">Western flower thrips</name>
    <name type="synonym">Euthrips occidentalis</name>
    <dbReference type="NCBI Taxonomy" id="133901"/>
    <lineage>
        <taxon>Eukaryota</taxon>
        <taxon>Metazoa</taxon>
        <taxon>Ecdysozoa</taxon>
        <taxon>Arthropoda</taxon>
        <taxon>Hexapoda</taxon>
        <taxon>Insecta</taxon>
        <taxon>Pterygota</taxon>
        <taxon>Neoptera</taxon>
        <taxon>Paraneoptera</taxon>
        <taxon>Thysanoptera</taxon>
        <taxon>Terebrantia</taxon>
        <taxon>Thripoidea</taxon>
        <taxon>Thripidae</taxon>
        <taxon>Frankliniella</taxon>
    </lineage>
</organism>
<evidence type="ECO:0000256" key="1">
    <source>
        <dbReference type="ARBA" id="ARBA00004211"/>
    </source>
</evidence>
<dbReference type="Pfam" id="PF00804">
    <property type="entry name" value="Syntaxin"/>
    <property type="match status" value="1"/>
</dbReference>
<feature type="compositionally biased region" description="Low complexity" evidence="8">
    <location>
        <begin position="323"/>
        <end position="366"/>
    </location>
</feature>
<dbReference type="Pfam" id="PF05739">
    <property type="entry name" value="SNARE"/>
    <property type="match status" value="1"/>
</dbReference>
<keyword evidence="3 9" id="KW-0812">Transmembrane</keyword>
<dbReference type="GeneID" id="113215147"/>
<evidence type="ECO:0000256" key="3">
    <source>
        <dbReference type="ARBA" id="ARBA00022692"/>
    </source>
</evidence>
<dbReference type="SMART" id="SM00397">
    <property type="entry name" value="t_SNARE"/>
    <property type="match status" value="1"/>
</dbReference>
<dbReference type="Proteomes" id="UP000504606">
    <property type="component" value="Unplaced"/>
</dbReference>
<evidence type="ECO:0000256" key="4">
    <source>
        <dbReference type="ARBA" id="ARBA00022775"/>
    </source>
</evidence>
<evidence type="ECO:0000256" key="7">
    <source>
        <dbReference type="RuleBase" id="RU003858"/>
    </source>
</evidence>
<dbReference type="GO" id="GO:0005484">
    <property type="term" value="F:SNAP receptor activity"/>
    <property type="evidence" value="ECO:0007669"/>
    <property type="project" value="InterPro"/>
</dbReference>
<dbReference type="PANTHER" id="PTHR19957:SF307">
    <property type="entry name" value="PROTEIN SSO1-RELATED"/>
    <property type="match status" value="1"/>
</dbReference>
<keyword evidence="6 9" id="KW-0472">Membrane</keyword>
<dbReference type="PROSITE" id="PS50192">
    <property type="entry name" value="T_SNARE"/>
    <property type="match status" value="1"/>
</dbReference>
<keyword evidence="11" id="KW-1185">Reference proteome</keyword>
<dbReference type="GO" id="GO:0048278">
    <property type="term" value="P:vesicle docking"/>
    <property type="evidence" value="ECO:0007669"/>
    <property type="project" value="TreeGrafter"/>
</dbReference>
<keyword evidence="5 9" id="KW-1133">Transmembrane helix</keyword>
<feature type="transmembrane region" description="Helical" evidence="9">
    <location>
        <begin position="296"/>
        <end position="318"/>
    </location>
</feature>
<dbReference type="CDD" id="cd00179">
    <property type="entry name" value="SynN"/>
    <property type="match status" value="1"/>
</dbReference>
<sequence length="379" mass="42284">MPRDRLKALQAVSSSYEEQRLNTLPPGLQSHAVNMGTLGPRAEPGVNPAFSVDEESDAMDAFFKQVEEARELTRGVKDHVKEMRRLHSQVLSSPRPDQSIKEELERRSADVKSAVKKVTHILKALERGLEADSTAGGSSAAQRIRRTQHSTCLHLLVEALTEFNAEQEDYKNKCEERIKRVICIAKVEVSDEKLENLMETGNFGSIFNGDIITETLEARQALEDVTARHQEIIKLERSIRDLRDMFVEMSLLVERQGDMINNIERQVQQTRDHVETANVVAKKAIKYQSKFKKKRIILYAILAVILVILVTVIILQFVPTTGSNNNNSNNNNNNNRSLQSAATTTAATTTSTATITTTTAVPPTTALLPNQLETETPSL</sequence>
<dbReference type="KEGG" id="foc:113215147"/>
<dbReference type="GO" id="GO:0048787">
    <property type="term" value="C:presynaptic active zone membrane"/>
    <property type="evidence" value="ECO:0007669"/>
    <property type="project" value="TreeGrafter"/>
</dbReference>
<dbReference type="Gene3D" id="1.20.58.70">
    <property type="match status" value="1"/>
</dbReference>
<dbReference type="GO" id="GO:0006886">
    <property type="term" value="P:intracellular protein transport"/>
    <property type="evidence" value="ECO:0007669"/>
    <property type="project" value="InterPro"/>
</dbReference>
<evidence type="ECO:0000256" key="8">
    <source>
        <dbReference type="SAM" id="MobiDB-lite"/>
    </source>
</evidence>
<dbReference type="AlphaFoldDB" id="A0A6J1TCM3"/>
<dbReference type="GO" id="GO:0031629">
    <property type="term" value="P:synaptic vesicle fusion to presynaptic active zone membrane"/>
    <property type="evidence" value="ECO:0007669"/>
    <property type="project" value="TreeGrafter"/>
</dbReference>
<evidence type="ECO:0000313" key="12">
    <source>
        <dbReference type="RefSeq" id="XP_026290522.1"/>
    </source>
</evidence>
<evidence type="ECO:0000256" key="6">
    <source>
        <dbReference type="ARBA" id="ARBA00023136"/>
    </source>
</evidence>
<dbReference type="SMR" id="A0A6J1TCM3"/>
<dbReference type="InterPro" id="IPR006012">
    <property type="entry name" value="Syntaxin/epimorphin_CS"/>
</dbReference>
<evidence type="ECO:0000256" key="2">
    <source>
        <dbReference type="ARBA" id="ARBA00009063"/>
    </source>
</evidence>
<dbReference type="GO" id="GO:0000149">
    <property type="term" value="F:SNARE binding"/>
    <property type="evidence" value="ECO:0007669"/>
    <property type="project" value="TreeGrafter"/>
</dbReference>
<dbReference type="SUPFAM" id="SSF47661">
    <property type="entry name" value="t-snare proteins"/>
    <property type="match status" value="1"/>
</dbReference>
<dbReference type="SMART" id="SM00503">
    <property type="entry name" value="SynN"/>
    <property type="match status" value="1"/>
</dbReference>
<evidence type="ECO:0000259" key="10">
    <source>
        <dbReference type="PROSITE" id="PS50192"/>
    </source>
</evidence>
<feature type="domain" description="T-SNARE coiled-coil homology" evidence="10">
    <location>
        <begin position="222"/>
        <end position="284"/>
    </location>
</feature>
<protein>
    <submittedName>
        <fullName evidence="12">Syntaxin</fullName>
    </submittedName>
</protein>
<dbReference type="InterPro" id="IPR006011">
    <property type="entry name" value="Syntaxin_N"/>
</dbReference>